<name>A0A1E5LGB0_9BACI</name>
<dbReference type="NCBIfam" id="TIGR00715">
    <property type="entry name" value="precor6x_red"/>
    <property type="match status" value="1"/>
</dbReference>
<evidence type="ECO:0000256" key="1">
    <source>
        <dbReference type="ARBA" id="ARBA00004953"/>
    </source>
</evidence>
<dbReference type="STRING" id="1305675.BFG57_13265"/>
<sequence>MILFFAGTSDARELAFQVRNAGYDLIVTVVTESAAFEYREAGIVVQVGRMDHDSIINFIKKNGVQTVIDASHPFAEEASKNAMEAAKTANIPYIRYERRTQQFEYEKIHYVNNYEEASDLAAQKRGNIMLTTGSKTLQVFTDKLLQLPDTRLIARMLPRKDNMEKCEQLGLPQKNIIAIQGPFTKMLNQALYENYEITLVVTKESGKAGSVDEKITAAMELGIEIIMILRPTLDYQTVFSTFEDVLAHLNKNEI</sequence>
<keyword evidence="5" id="KW-1185">Reference proteome</keyword>
<dbReference type="GO" id="GO:0009236">
    <property type="term" value="P:cobalamin biosynthetic process"/>
    <property type="evidence" value="ECO:0007669"/>
    <property type="project" value="UniProtKB-UniPathway"/>
</dbReference>
<dbReference type="EMBL" id="MJEH01000016">
    <property type="protein sequence ID" value="OEH93118.1"/>
    <property type="molecule type" value="Genomic_DNA"/>
</dbReference>
<accession>A0A1E5LGB0</accession>
<dbReference type="PANTHER" id="PTHR36925:SF1">
    <property type="entry name" value="COBALT-PRECORRIN-6A REDUCTASE"/>
    <property type="match status" value="1"/>
</dbReference>
<keyword evidence="2" id="KW-0169">Cobalamin biosynthesis</keyword>
<evidence type="ECO:0000313" key="5">
    <source>
        <dbReference type="Proteomes" id="UP000095209"/>
    </source>
</evidence>
<organism evidence="4 5">
    <name type="scientific">Bacillus solimangrovi</name>
    <dbReference type="NCBI Taxonomy" id="1305675"/>
    <lineage>
        <taxon>Bacteria</taxon>
        <taxon>Bacillati</taxon>
        <taxon>Bacillota</taxon>
        <taxon>Bacilli</taxon>
        <taxon>Bacillales</taxon>
        <taxon>Bacillaceae</taxon>
        <taxon>Bacillus</taxon>
    </lineage>
</organism>
<dbReference type="AlphaFoldDB" id="A0A1E5LGB0"/>
<dbReference type="OrthoDB" id="9780707at2"/>
<evidence type="ECO:0000313" key="4">
    <source>
        <dbReference type="EMBL" id="OEH93118.1"/>
    </source>
</evidence>
<protein>
    <submittedName>
        <fullName evidence="4">Precorrin-6x reductase</fullName>
    </submittedName>
</protein>
<dbReference type="PANTHER" id="PTHR36925">
    <property type="entry name" value="COBALT-PRECORRIN-6A REDUCTASE"/>
    <property type="match status" value="1"/>
</dbReference>
<gene>
    <name evidence="4" type="ORF">BFG57_13265</name>
</gene>
<dbReference type="Pfam" id="PF02571">
    <property type="entry name" value="CbiJ"/>
    <property type="match status" value="1"/>
</dbReference>
<evidence type="ECO:0000256" key="2">
    <source>
        <dbReference type="ARBA" id="ARBA00022573"/>
    </source>
</evidence>
<dbReference type="UniPathway" id="UPA00148"/>
<dbReference type="PROSITE" id="PS51014">
    <property type="entry name" value="COBK_CBIJ"/>
    <property type="match status" value="1"/>
</dbReference>
<dbReference type="GO" id="GO:0016994">
    <property type="term" value="F:precorrin-6A reductase activity"/>
    <property type="evidence" value="ECO:0007669"/>
    <property type="project" value="InterPro"/>
</dbReference>
<keyword evidence="3" id="KW-0560">Oxidoreductase</keyword>
<comment type="pathway">
    <text evidence="1">Cofactor biosynthesis; adenosylcobalamin biosynthesis.</text>
</comment>
<evidence type="ECO:0000256" key="3">
    <source>
        <dbReference type="ARBA" id="ARBA00023002"/>
    </source>
</evidence>
<dbReference type="RefSeq" id="WP_069716831.1">
    <property type="nucleotide sequence ID" value="NZ_MJEH01000016.1"/>
</dbReference>
<dbReference type="InterPro" id="IPR003723">
    <property type="entry name" value="Precorrin-6x_reduct"/>
</dbReference>
<comment type="caution">
    <text evidence="4">The sequence shown here is derived from an EMBL/GenBank/DDBJ whole genome shotgun (WGS) entry which is preliminary data.</text>
</comment>
<dbReference type="Proteomes" id="UP000095209">
    <property type="component" value="Unassembled WGS sequence"/>
</dbReference>
<reference evidence="4 5" key="1">
    <citation type="submission" date="2016-08" db="EMBL/GenBank/DDBJ databases">
        <title>Genome of Bacillus solimangrovi GH2-4.</title>
        <authorList>
            <person name="Lim S."/>
            <person name="Kim B.-C."/>
        </authorList>
    </citation>
    <scope>NUCLEOTIDE SEQUENCE [LARGE SCALE GENOMIC DNA]</scope>
    <source>
        <strain evidence="4 5">GH2-4</strain>
    </source>
</reference>
<proteinExistence type="predicted"/>